<comment type="caution">
    <text evidence="1">The sequence shown here is derived from an EMBL/GenBank/DDBJ whole genome shotgun (WGS) entry which is preliminary data.</text>
</comment>
<proteinExistence type="predicted"/>
<protein>
    <submittedName>
        <fullName evidence="1">Uncharacterized protein</fullName>
    </submittedName>
</protein>
<dbReference type="Proteomes" id="UP000050360">
    <property type="component" value="Unassembled WGS sequence"/>
</dbReference>
<sequence length="151" mass="17130">MVQQITLDILKSIDKSLKEIKDALSIDNHERGSYQGWDYYRIGKSLFFIQTLTYAGATMTLNLDFTKAVQMNRLEQVWNDATARDLSLRMYSNASNSAYVELDNAAANTALNRIIQAGIEYKYTAGSRLQFYYSNFTVGKTVTIVVQADEL</sequence>
<reference evidence="1 2" key="1">
    <citation type="submission" date="2015-09" db="EMBL/GenBank/DDBJ databases">
        <title>A metagenomics-based metabolic model of nitrate-dependent anaerobic oxidation of methane by Methanoperedens-like archaea.</title>
        <authorList>
            <person name="Arshad A."/>
            <person name="Speth D.R."/>
            <person name="De Graaf R.M."/>
            <person name="Op Den Camp H.J."/>
            <person name="Jetten M.S."/>
            <person name="Welte C.U."/>
        </authorList>
    </citation>
    <scope>NUCLEOTIDE SEQUENCE [LARGE SCALE GENOMIC DNA]</scope>
</reference>
<evidence type="ECO:0000313" key="2">
    <source>
        <dbReference type="Proteomes" id="UP000050360"/>
    </source>
</evidence>
<dbReference type="EMBL" id="LKCM01000258">
    <property type="protein sequence ID" value="KPQ42201.1"/>
    <property type="molecule type" value="Genomic_DNA"/>
</dbReference>
<organism evidence="1 2">
    <name type="scientific">Candidatus Methanoperedens nitratireducens</name>
    <dbReference type="NCBI Taxonomy" id="1392998"/>
    <lineage>
        <taxon>Archaea</taxon>
        <taxon>Methanobacteriati</taxon>
        <taxon>Methanobacteriota</taxon>
        <taxon>Stenosarchaea group</taxon>
        <taxon>Methanomicrobia</taxon>
        <taxon>Methanosarcinales</taxon>
        <taxon>ANME-2 cluster</taxon>
        <taxon>Candidatus Methanoperedentaceae</taxon>
        <taxon>Candidatus Methanoperedens</taxon>
    </lineage>
</organism>
<dbReference type="AlphaFoldDB" id="A0A0P8ADH3"/>
<name>A0A0P8ADH3_9EURY</name>
<accession>A0A0P8ADH3</accession>
<evidence type="ECO:0000313" key="1">
    <source>
        <dbReference type="EMBL" id="KPQ42201.1"/>
    </source>
</evidence>
<gene>
    <name evidence="1" type="ORF">MPEBLZ_03251</name>
</gene>